<feature type="region of interest" description="Disordered" evidence="1">
    <location>
        <begin position="118"/>
        <end position="162"/>
    </location>
</feature>
<dbReference type="AlphaFoldDB" id="A0AA38Y9E9"/>
<proteinExistence type="predicted"/>
<evidence type="ECO:0000313" key="2">
    <source>
        <dbReference type="EMBL" id="KAJ9640246.1"/>
    </source>
</evidence>
<reference evidence="2" key="1">
    <citation type="submission" date="2022-10" db="EMBL/GenBank/DDBJ databases">
        <title>Culturing micro-colonial fungi from biological soil crusts in the Mojave desert and describing Neophaeococcomyces mojavensis, and introducing the new genera and species Taxawa tesnikishii.</title>
        <authorList>
            <person name="Kurbessoian T."/>
            <person name="Stajich J.E."/>
        </authorList>
    </citation>
    <scope>NUCLEOTIDE SEQUENCE</scope>
    <source>
        <strain evidence="2">TK_35</strain>
    </source>
</reference>
<evidence type="ECO:0000256" key="1">
    <source>
        <dbReference type="SAM" id="MobiDB-lite"/>
    </source>
</evidence>
<comment type="caution">
    <text evidence="2">The sequence shown here is derived from an EMBL/GenBank/DDBJ whole genome shotgun (WGS) entry which is preliminary data.</text>
</comment>
<dbReference type="Proteomes" id="UP001172681">
    <property type="component" value="Unassembled WGS sequence"/>
</dbReference>
<keyword evidence="3" id="KW-1185">Reference proteome</keyword>
<protein>
    <submittedName>
        <fullName evidence="2">Uncharacterized protein</fullName>
    </submittedName>
</protein>
<feature type="compositionally biased region" description="Polar residues" evidence="1">
    <location>
        <begin position="128"/>
        <end position="157"/>
    </location>
</feature>
<gene>
    <name evidence="2" type="ORF">H2204_003471</name>
</gene>
<sequence>MCESHHIYHLCGHVKIRTTVQCAEIIEKLVASKSQVTCSHQLCPDIAHNSHVFPDICAKCQQTGVIGDVMEQQPGVKVELLQSWRRQRGSEGIAEPGNPGESLQGSEVETVREQKSLEATAAAERKSASTPDTGSEATSRTIETTTSSATSQGNTPELGSLRTRMAALKDRTEQLASKVRARKVLQTVSKQNSRAV</sequence>
<organism evidence="2 3">
    <name type="scientific">Knufia peltigerae</name>
    <dbReference type="NCBI Taxonomy" id="1002370"/>
    <lineage>
        <taxon>Eukaryota</taxon>
        <taxon>Fungi</taxon>
        <taxon>Dikarya</taxon>
        <taxon>Ascomycota</taxon>
        <taxon>Pezizomycotina</taxon>
        <taxon>Eurotiomycetes</taxon>
        <taxon>Chaetothyriomycetidae</taxon>
        <taxon>Chaetothyriales</taxon>
        <taxon>Trichomeriaceae</taxon>
        <taxon>Knufia</taxon>
    </lineage>
</organism>
<name>A0AA38Y9E9_9EURO</name>
<dbReference type="EMBL" id="JAPDRN010000015">
    <property type="protein sequence ID" value="KAJ9640246.1"/>
    <property type="molecule type" value="Genomic_DNA"/>
</dbReference>
<evidence type="ECO:0000313" key="3">
    <source>
        <dbReference type="Proteomes" id="UP001172681"/>
    </source>
</evidence>
<accession>A0AA38Y9E9</accession>